<dbReference type="EMBL" id="MU128925">
    <property type="protein sequence ID" value="KAF9518464.1"/>
    <property type="molecule type" value="Genomic_DNA"/>
</dbReference>
<feature type="compositionally biased region" description="Low complexity" evidence="8">
    <location>
        <begin position="173"/>
        <end position="187"/>
    </location>
</feature>
<dbReference type="GO" id="GO:0006310">
    <property type="term" value="P:DNA recombination"/>
    <property type="evidence" value="ECO:0007669"/>
    <property type="project" value="UniProtKB-KW"/>
</dbReference>
<keyword evidence="6" id="KW-0539">Nucleus</keyword>
<dbReference type="GO" id="GO:0033557">
    <property type="term" value="C:Slx1-Slx4 complex"/>
    <property type="evidence" value="ECO:0007669"/>
    <property type="project" value="InterPro"/>
</dbReference>
<dbReference type="GO" id="GO:0006281">
    <property type="term" value="P:DNA repair"/>
    <property type="evidence" value="ECO:0007669"/>
    <property type="project" value="UniProtKB-KW"/>
</dbReference>
<feature type="region of interest" description="Disordered" evidence="8">
    <location>
        <begin position="565"/>
        <end position="607"/>
    </location>
</feature>
<evidence type="ECO:0000313" key="10">
    <source>
        <dbReference type="Proteomes" id="UP000886523"/>
    </source>
</evidence>
<feature type="region of interest" description="Disordered" evidence="8">
    <location>
        <begin position="169"/>
        <end position="205"/>
    </location>
</feature>
<gene>
    <name evidence="9" type="ORF">BS47DRAFT_1482683</name>
</gene>
<feature type="compositionally biased region" description="Polar residues" evidence="8">
    <location>
        <begin position="419"/>
        <end position="431"/>
    </location>
</feature>
<comment type="subcellular location">
    <subcellularLocation>
        <location evidence="1">Nucleus</location>
    </subcellularLocation>
</comment>
<dbReference type="Proteomes" id="UP000886523">
    <property type="component" value="Unassembled WGS sequence"/>
</dbReference>
<dbReference type="OrthoDB" id="3270504at2759"/>
<dbReference type="AlphaFoldDB" id="A0A9P6B663"/>
<organism evidence="9 10">
    <name type="scientific">Hydnum rufescens UP504</name>
    <dbReference type="NCBI Taxonomy" id="1448309"/>
    <lineage>
        <taxon>Eukaryota</taxon>
        <taxon>Fungi</taxon>
        <taxon>Dikarya</taxon>
        <taxon>Basidiomycota</taxon>
        <taxon>Agaricomycotina</taxon>
        <taxon>Agaricomycetes</taxon>
        <taxon>Cantharellales</taxon>
        <taxon>Hydnaceae</taxon>
        <taxon>Hydnum</taxon>
    </lineage>
</organism>
<feature type="region of interest" description="Disordered" evidence="8">
    <location>
        <begin position="417"/>
        <end position="479"/>
    </location>
</feature>
<name>A0A9P6B663_9AGAM</name>
<sequence>MPLWRRCFSVMPLNALHQHSIHSPSFVVSSGRVDVISDSEPERVGTRRAPNGDRGVLNMGGFAAQTPLADEGCNEEISATRLPTSSGVMSVHDDTSTLESIIVLQQVHESDRVHVVPTKRAEKSDPSMSSMQFSTLHGSPKTTRAINFNEFAYDGSRLDHLGSFGMTRSLSRSGSVSTPTTTAVPPSLSQKPSLAPRKKGRTGTQPTYSFTDQQWTQLHVCVCCDEKWTVRKSVKGKIAHLKSCAKDAFMSDELVEKKILEELQNPRTLPELKNGVSTKRSVSASTSTVIPRTLLDDVVNEIGASKKKARRPGAAAISVKGAPDTREAIRQRAQMFLEPNVRIHTSELTTRGIVDKEDMDQGFNIPPTQVLPPSRLALRSGPTRISEIVPEHGVSSTKPAQHIRSTLGLALQRMELPDSNESNESENTIGSDDNLPQFRHSSVDGDAPNVAGPSKINSLFPSSKRSGISKSKPFSKSMSKRAGSSVVISLLSSDDSGSSSDLSLLHLSEKDKKPAAGPPPPMFQIPSRSESRSPGRPEALGFEAGWGNDEWGSDARLQWDGVNDVSASDSSSVPSMSSSFRTNKKTKSPSLQRKEKSRAVVTNQKRRSKLVKEEPNLMPLSDEATVNELLKTMITSNEELYLRVLRYEPINFEVFYDLALARKVQPRGLRLKLRNFLDSQNIAFQASAPPAKARRRH</sequence>
<evidence type="ECO:0000256" key="7">
    <source>
        <dbReference type="ARBA" id="ARBA00029496"/>
    </source>
</evidence>
<dbReference type="Pfam" id="PF09494">
    <property type="entry name" value="Slx4"/>
    <property type="match status" value="1"/>
</dbReference>
<keyword evidence="5" id="KW-0234">DNA repair</keyword>
<evidence type="ECO:0000256" key="6">
    <source>
        <dbReference type="ARBA" id="ARBA00023242"/>
    </source>
</evidence>
<evidence type="ECO:0000256" key="1">
    <source>
        <dbReference type="ARBA" id="ARBA00004123"/>
    </source>
</evidence>
<comment type="caution">
    <text evidence="9">The sequence shown here is derived from an EMBL/GenBank/DDBJ whole genome shotgun (WGS) entry which is preliminary data.</text>
</comment>
<feature type="region of interest" description="Disordered" evidence="8">
    <location>
        <begin position="118"/>
        <end position="139"/>
    </location>
</feature>
<feature type="compositionally biased region" description="Polar residues" evidence="8">
    <location>
        <begin position="126"/>
        <end position="139"/>
    </location>
</feature>
<feature type="compositionally biased region" description="Polar residues" evidence="8">
    <location>
        <begin position="455"/>
        <end position="468"/>
    </location>
</feature>
<keyword evidence="4" id="KW-0233">DNA recombination</keyword>
<dbReference type="GO" id="GO:0006260">
    <property type="term" value="P:DNA replication"/>
    <property type="evidence" value="ECO:0007669"/>
    <property type="project" value="InterPro"/>
</dbReference>
<keyword evidence="10" id="KW-1185">Reference proteome</keyword>
<evidence type="ECO:0000313" key="9">
    <source>
        <dbReference type="EMBL" id="KAF9518464.1"/>
    </source>
</evidence>
<dbReference type="InterPro" id="IPR018574">
    <property type="entry name" value="Structure-sp_endonuc_su_Slx4"/>
</dbReference>
<evidence type="ECO:0000256" key="8">
    <source>
        <dbReference type="SAM" id="MobiDB-lite"/>
    </source>
</evidence>
<reference evidence="9" key="1">
    <citation type="journal article" date="2020" name="Nat. Commun.">
        <title>Large-scale genome sequencing of mycorrhizal fungi provides insights into the early evolution of symbiotic traits.</title>
        <authorList>
            <person name="Miyauchi S."/>
            <person name="Kiss E."/>
            <person name="Kuo A."/>
            <person name="Drula E."/>
            <person name="Kohler A."/>
            <person name="Sanchez-Garcia M."/>
            <person name="Morin E."/>
            <person name="Andreopoulos B."/>
            <person name="Barry K.W."/>
            <person name="Bonito G."/>
            <person name="Buee M."/>
            <person name="Carver A."/>
            <person name="Chen C."/>
            <person name="Cichocki N."/>
            <person name="Clum A."/>
            <person name="Culley D."/>
            <person name="Crous P.W."/>
            <person name="Fauchery L."/>
            <person name="Girlanda M."/>
            <person name="Hayes R.D."/>
            <person name="Keri Z."/>
            <person name="LaButti K."/>
            <person name="Lipzen A."/>
            <person name="Lombard V."/>
            <person name="Magnuson J."/>
            <person name="Maillard F."/>
            <person name="Murat C."/>
            <person name="Nolan M."/>
            <person name="Ohm R.A."/>
            <person name="Pangilinan J."/>
            <person name="Pereira M.F."/>
            <person name="Perotto S."/>
            <person name="Peter M."/>
            <person name="Pfister S."/>
            <person name="Riley R."/>
            <person name="Sitrit Y."/>
            <person name="Stielow J.B."/>
            <person name="Szollosi G."/>
            <person name="Zifcakova L."/>
            <person name="Stursova M."/>
            <person name="Spatafora J.W."/>
            <person name="Tedersoo L."/>
            <person name="Vaario L.M."/>
            <person name="Yamada A."/>
            <person name="Yan M."/>
            <person name="Wang P."/>
            <person name="Xu J."/>
            <person name="Bruns T."/>
            <person name="Baldrian P."/>
            <person name="Vilgalys R."/>
            <person name="Dunand C."/>
            <person name="Henrissat B."/>
            <person name="Grigoriev I.V."/>
            <person name="Hibbett D."/>
            <person name="Nagy L.G."/>
            <person name="Martin F.M."/>
        </authorList>
    </citation>
    <scope>NUCLEOTIDE SEQUENCE</scope>
    <source>
        <strain evidence="9">UP504</strain>
    </source>
</reference>
<feature type="region of interest" description="Disordered" evidence="8">
    <location>
        <begin position="509"/>
        <end position="547"/>
    </location>
</feature>
<proteinExistence type="inferred from homology"/>
<accession>A0A9P6B663</accession>
<keyword evidence="3" id="KW-0227">DNA damage</keyword>
<evidence type="ECO:0000256" key="5">
    <source>
        <dbReference type="ARBA" id="ARBA00023204"/>
    </source>
</evidence>
<feature type="compositionally biased region" description="Low complexity" evidence="8">
    <location>
        <begin position="566"/>
        <end position="579"/>
    </location>
</feature>
<evidence type="ECO:0000256" key="4">
    <source>
        <dbReference type="ARBA" id="ARBA00023172"/>
    </source>
</evidence>
<evidence type="ECO:0000256" key="2">
    <source>
        <dbReference type="ARBA" id="ARBA00006661"/>
    </source>
</evidence>
<evidence type="ECO:0000256" key="3">
    <source>
        <dbReference type="ARBA" id="ARBA00022763"/>
    </source>
</evidence>
<protein>
    <recommendedName>
        <fullName evidence="7">Structure-specific endonuclease subunit SLX4</fullName>
    </recommendedName>
</protein>
<comment type="similarity">
    <text evidence="2">Belongs to the SLX4 family.</text>
</comment>